<dbReference type="STRING" id="243231.GSU0358"/>
<dbReference type="PANTHER" id="PTHR43122">
    <property type="entry name" value="FERREDOXIN SUBUNIT OF PYRUVATE:FLAVODOXIN OXIDOREDUCTASE-RELATED"/>
    <property type="match status" value="1"/>
</dbReference>
<protein>
    <submittedName>
        <fullName evidence="5">Periplasmic nitrate reductase, iron-sulfur cluster-binding subunit, putative</fullName>
    </submittedName>
</protein>
<keyword evidence="1" id="KW-0479">Metal-binding</keyword>
<sequence>MAGRWFLFRFLSGYWSAARNIGAATPVCRPPRFKETASGSCGDCTACRDACPSAIIVRDFARKGPHLDFFQGRCTFCYLCAGACPKGILTLPNEGERMVIGRARLIRDRCLVREGCSVCIERCPEGALTLIFGRTIRVSKRKCTGCGGCRHVCPAKPNAMSIEPLNG</sequence>
<dbReference type="EnsemblBacteria" id="AAR33690">
    <property type="protein sequence ID" value="AAR33690"/>
    <property type="gene ID" value="GSU0358"/>
</dbReference>
<dbReference type="SUPFAM" id="SSF54862">
    <property type="entry name" value="4Fe-4S ferredoxins"/>
    <property type="match status" value="1"/>
</dbReference>
<name>Q74G89_GEOSL</name>
<dbReference type="Pfam" id="PF13237">
    <property type="entry name" value="Fer4_10"/>
    <property type="match status" value="1"/>
</dbReference>
<dbReference type="Gene3D" id="3.30.70.20">
    <property type="match status" value="2"/>
</dbReference>
<keyword evidence="2" id="KW-0408">Iron</keyword>
<dbReference type="OrthoDB" id="9808559at2"/>
<dbReference type="eggNOG" id="COG0437">
    <property type="taxonomic scope" value="Bacteria"/>
</dbReference>
<reference evidence="5 6" key="1">
    <citation type="journal article" date="2003" name="Science">
        <title>Genome of Geobacter sulfurreducens: metal reduction in subsurface environments.</title>
        <authorList>
            <person name="Methe B.A."/>
            <person name="Nelson K.E."/>
            <person name="Eisen J.A."/>
            <person name="Paulsen I.T."/>
            <person name="Nelson W."/>
            <person name="Heidelberg J.F."/>
            <person name="Wu D."/>
            <person name="Wu M."/>
            <person name="Ward N."/>
            <person name="Beanan M.J."/>
            <person name="Dodson R.J."/>
            <person name="Madupu R."/>
            <person name="Brinkac L.M."/>
            <person name="Daugherty S.C."/>
            <person name="DeBoy R.T."/>
            <person name="Durkin A.S."/>
            <person name="Gwinn M."/>
            <person name="Kolonay J.F."/>
            <person name="Sullivan S.A."/>
            <person name="Haft D.H."/>
            <person name="Selengut J."/>
            <person name="Davidsen T.M."/>
            <person name="Zafar N."/>
            <person name="White O."/>
            <person name="Tran B."/>
            <person name="Romero C."/>
            <person name="Forberger H.A."/>
            <person name="Weidman J."/>
            <person name="Khouri H."/>
            <person name="Feldblyum T.V."/>
            <person name="Utterback T.R."/>
            <person name="Van Aken S.E."/>
            <person name="Lovley D.R."/>
            <person name="Fraser C.M."/>
        </authorList>
    </citation>
    <scope>NUCLEOTIDE SEQUENCE [LARGE SCALE GENOMIC DNA]</scope>
    <source>
        <strain evidence="6">ATCC 51573 / DSM 12127 / PCA</strain>
    </source>
</reference>
<feature type="domain" description="4Fe-4S ferredoxin-type" evidence="4">
    <location>
        <begin position="134"/>
        <end position="165"/>
    </location>
</feature>
<dbReference type="PATRIC" id="fig|243231.5.peg.355"/>
<dbReference type="HOGENOM" id="CLU_077329_2_0_7"/>
<proteinExistence type="predicted"/>
<evidence type="ECO:0000259" key="4">
    <source>
        <dbReference type="PROSITE" id="PS51379"/>
    </source>
</evidence>
<feature type="domain" description="4Fe-4S ferredoxin-type" evidence="4">
    <location>
        <begin position="101"/>
        <end position="133"/>
    </location>
</feature>
<keyword evidence="3" id="KW-0411">Iron-sulfur</keyword>
<evidence type="ECO:0000256" key="3">
    <source>
        <dbReference type="ARBA" id="ARBA00023014"/>
    </source>
</evidence>
<evidence type="ECO:0000313" key="5">
    <source>
        <dbReference type="EMBL" id="AAR33690.2"/>
    </source>
</evidence>
<evidence type="ECO:0000256" key="1">
    <source>
        <dbReference type="ARBA" id="ARBA00022723"/>
    </source>
</evidence>
<dbReference type="PROSITE" id="PS51379">
    <property type="entry name" value="4FE4S_FER_2"/>
    <property type="match status" value="4"/>
</dbReference>
<dbReference type="InterPro" id="IPR017900">
    <property type="entry name" value="4Fe4S_Fe_S_CS"/>
</dbReference>
<evidence type="ECO:0000256" key="2">
    <source>
        <dbReference type="ARBA" id="ARBA00023004"/>
    </source>
</evidence>
<dbReference type="Pfam" id="PF12838">
    <property type="entry name" value="Fer4_7"/>
    <property type="match status" value="1"/>
</dbReference>
<dbReference type="Proteomes" id="UP000000577">
    <property type="component" value="Chromosome"/>
</dbReference>
<keyword evidence="6" id="KW-1185">Reference proteome</keyword>
<dbReference type="KEGG" id="gsu:GSU0358"/>
<dbReference type="InterPro" id="IPR017896">
    <property type="entry name" value="4Fe4S_Fe-S-bd"/>
</dbReference>
<feature type="domain" description="4Fe-4S ferredoxin-type" evidence="4">
    <location>
        <begin position="29"/>
        <end position="61"/>
    </location>
</feature>
<dbReference type="GO" id="GO:0051536">
    <property type="term" value="F:iron-sulfur cluster binding"/>
    <property type="evidence" value="ECO:0007669"/>
    <property type="project" value="UniProtKB-KW"/>
</dbReference>
<dbReference type="InParanoid" id="Q74G89"/>
<evidence type="ECO:0000313" key="6">
    <source>
        <dbReference type="Proteomes" id="UP000000577"/>
    </source>
</evidence>
<feature type="domain" description="4Fe-4S ferredoxin-type" evidence="4">
    <location>
        <begin position="63"/>
        <end position="94"/>
    </location>
</feature>
<dbReference type="AlphaFoldDB" id="Q74G89"/>
<dbReference type="PANTHER" id="PTHR43122:SF1">
    <property type="entry name" value="IRON-SULFUR-BINDING PROTEIN"/>
    <property type="match status" value="1"/>
</dbReference>
<organism evidence="5 6">
    <name type="scientific">Geobacter sulfurreducens (strain ATCC 51573 / DSM 12127 / PCA)</name>
    <dbReference type="NCBI Taxonomy" id="243231"/>
    <lineage>
        <taxon>Bacteria</taxon>
        <taxon>Pseudomonadati</taxon>
        <taxon>Thermodesulfobacteriota</taxon>
        <taxon>Desulfuromonadia</taxon>
        <taxon>Geobacterales</taxon>
        <taxon>Geobacteraceae</taxon>
        <taxon>Geobacter</taxon>
    </lineage>
</organism>
<gene>
    <name evidence="5" type="ordered locus">GSU0358</name>
</gene>
<accession>Q74G89</accession>
<reference evidence="5 6" key="2">
    <citation type="journal article" date="2012" name="BMC Genomics">
        <title>Comparative genomic analysis of Geobacter sulfurreducens KN400, a strain with enhanced capacity for extracellular electron transfer and electricity production.</title>
        <authorList>
            <person name="Butler J.E."/>
            <person name="Young N.D."/>
            <person name="Aklujkar M."/>
            <person name="Lovley D.R."/>
        </authorList>
    </citation>
    <scope>NUCLEOTIDE SEQUENCE [LARGE SCALE GENOMIC DNA]</scope>
    <source>
        <strain evidence="6">ATCC 51573 / DSM 12127 / PCA</strain>
    </source>
</reference>
<dbReference type="EMBL" id="AE017180">
    <property type="protein sequence ID" value="AAR33690.2"/>
    <property type="molecule type" value="Genomic_DNA"/>
</dbReference>
<dbReference type="PROSITE" id="PS00198">
    <property type="entry name" value="4FE4S_FER_1"/>
    <property type="match status" value="2"/>
</dbReference>
<dbReference type="GO" id="GO:0046872">
    <property type="term" value="F:metal ion binding"/>
    <property type="evidence" value="ECO:0007669"/>
    <property type="project" value="UniProtKB-KW"/>
</dbReference>